<keyword evidence="1" id="KW-0472">Membrane</keyword>
<sequence length="82" mass="9302">MESIFLSILPLTGRDSEIGKAPKILGSLLGMVNHLVDEFSDAQGALMAYRLLEVKNWAIFHSFCFFVPLLIYLFQLKKLKIT</sequence>
<gene>
    <name evidence="2" type="ORF">Ahy_A06g029976</name>
</gene>
<feature type="transmembrane region" description="Helical" evidence="1">
    <location>
        <begin position="57"/>
        <end position="74"/>
    </location>
</feature>
<dbReference type="Proteomes" id="UP000289738">
    <property type="component" value="Chromosome A06"/>
</dbReference>
<organism evidence="2 3">
    <name type="scientific">Arachis hypogaea</name>
    <name type="common">Peanut</name>
    <dbReference type="NCBI Taxonomy" id="3818"/>
    <lineage>
        <taxon>Eukaryota</taxon>
        <taxon>Viridiplantae</taxon>
        <taxon>Streptophyta</taxon>
        <taxon>Embryophyta</taxon>
        <taxon>Tracheophyta</taxon>
        <taxon>Spermatophyta</taxon>
        <taxon>Magnoliopsida</taxon>
        <taxon>eudicotyledons</taxon>
        <taxon>Gunneridae</taxon>
        <taxon>Pentapetalae</taxon>
        <taxon>rosids</taxon>
        <taxon>fabids</taxon>
        <taxon>Fabales</taxon>
        <taxon>Fabaceae</taxon>
        <taxon>Papilionoideae</taxon>
        <taxon>50 kb inversion clade</taxon>
        <taxon>dalbergioids sensu lato</taxon>
        <taxon>Dalbergieae</taxon>
        <taxon>Pterocarpus clade</taxon>
        <taxon>Arachis</taxon>
    </lineage>
</organism>
<reference evidence="2 3" key="1">
    <citation type="submission" date="2019-01" db="EMBL/GenBank/DDBJ databases">
        <title>Sequencing of cultivated peanut Arachis hypogaea provides insights into genome evolution and oil improvement.</title>
        <authorList>
            <person name="Chen X."/>
        </authorList>
    </citation>
    <scope>NUCLEOTIDE SEQUENCE [LARGE SCALE GENOMIC DNA]</scope>
    <source>
        <strain evidence="3">cv. Fuhuasheng</strain>
        <tissue evidence="2">Leaves</tissue>
    </source>
</reference>
<dbReference type="EMBL" id="SDMP01000006">
    <property type="protein sequence ID" value="RYR54668.1"/>
    <property type="molecule type" value="Genomic_DNA"/>
</dbReference>
<evidence type="ECO:0000313" key="2">
    <source>
        <dbReference type="EMBL" id="RYR54668.1"/>
    </source>
</evidence>
<keyword evidence="1" id="KW-0812">Transmembrane</keyword>
<keyword evidence="3" id="KW-1185">Reference proteome</keyword>
<keyword evidence="1" id="KW-1133">Transmembrane helix</keyword>
<proteinExistence type="predicted"/>
<dbReference type="AlphaFoldDB" id="A0A445CUS0"/>
<comment type="caution">
    <text evidence="2">The sequence shown here is derived from an EMBL/GenBank/DDBJ whole genome shotgun (WGS) entry which is preliminary data.</text>
</comment>
<protein>
    <submittedName>
        <fullName evidence="2">Uncharacterized protein</fullName>
    </submittedName>
</protein>
<accession>A0A445CUS0</accession>
<evidence type="ECO:0000313" key="3">
    <source>
        <dbReference type="Proteomes" id="UP000289738"/>
    </source>
</evidence>
<name>A0A445CUS0_ARAHY</name>
<evidence type="ECO:0000256" key="1">
    <source>
        <dbReference type="SAM" id="Phobius"/>
    </source>
</evidence>